<feature type="compositionally biased region" description="Low complexity" evidence="1">
    <location>
        <begin position="106"/>
        <end position="123"/>
    </location>
</feature>
<keyword evidence="4" id="KW-1185">Reference proteome</keyword>
<feature type="compositionally biased region" description="Low complexity" evidence="1">
    <location>
        <begin position="578"/>
        <end position="599"/>
    </location>
</feature>
<reference evidence="3" key="1">
    <citation type="submission" date="2023-04" db="EMBL/GenBank/DDBJ databases">
        <title>Ambrosiozyma monospora NBRC 1965.</title>
        <authorList>
            <person name="Ichikawa N."/>
            <person name="Sato H."/>
            <person name="Tonouchi N."/>
        </authorList>
    </citation>
    <scope>NUCLEOTIDE SEQUENCE</scope>
    <source>
        <strain evidence="3">NBRC 1965</strain>
    </source>
</reference>
<feature type="compositionally biased region" description="Polar residues" evidence="1">
    <location>
        <begin position="540"/>
        <end position="577"/>
    </location>
</feature>
<accession>A0A9W6Z184</accession>
<protein>
    <submittedName>
        <fullName evidence="3">Unnamed protein product</fullName>
    </submittedName>
</protein>
<comment type="caution">
    <text evidence="3">The sequence shown here is derived from an EMBL/GenBank/DDBJ whole genome shotgun (WGS) entry which is preliminary data.</text>
</comment>
<feature type="compositionally biased region" description="Low complexity" evidence="1">
    <location>
        <begin position="623"/>
        <end position="662"/>
    </location>
</feature>
<feature type="chain" id="PRO_5040771224" evidence="2">
    <location>
        <begin position="19"/>
        <end position="681"/>
    </location>
</feature>
<organism evidence="3 4">
    <name type="scientific">Ambrosiozyma monospora</name>
    <name type="common">Yeast</name>
    <name type="synonym">Endomycopsis monosporus</name>
    <dbReference type="NCBI Taxonomy" id="43982"/>
    <lineage>
        <taxon>Eukaryota</taxon>
        <taxon>Fungi</taxon>
        <taxon>Dikarya</taxon>
        <taxon>Ascomycota</taxon>
        <taxon>Saccharomycotina</taxon>
        <taxon>Pichiomycetes</taxon>
        <taxon>Pichiales</taxon>
        <taxon>Pichiaceae</taxon>
        <taxon>Ambrosiozyma</taxon>
    </lineage>
</organism>
<feature type="region of interest" description="Disordered" evidence="1">
    <location>
        <begin position="623"/>
        <end position="681"/>
    </location>
</feature>
<evidence type="ECO:0000256" key="1">
    <source>
        <dbReference type="SAM" id="MobiDB-lite"/>
    </source>
</evidence>
<evidence type="ECO:0000313" key="3">
    <source>
        <dbReference type="EMBL" id="GMG40685.1"/>
    </source>
</evidence>
<evidence type="ECO:0000313" key="4">
    <source>
        <dbReference type="Proteomes" id="UP001165063"/>
    </source>
</evidence>
<feature type="region of interest" description="Disordered" evidence="1">
    <location>
        <begin position="358"/>
        <end position="380"/>
    </location>
</feature>
<feature type="region of interest" description="Disordered" evidence="1">
    <location>
        <begin position="540"/>
        <end position="599"/>
    </location>
</feature>
<gene>
    <name evidence="3" type="ORF">Amon01_000640700</name>
</gene>
<feature type="compositionally biased region" description="Polar residues" evidence="1">
    <location>
        <begin position="124"/>
        <end position="137"/>
    </location>
</feature>
<proteinExistence type="predicted"/>
<sequence length="681" mass="71451">MILSRSLLLFALSNLASAFTDTNGYFNTTSSPSVPSSIESDMVSPDEISDNVSQQSHPVHTSTATSWITTTTINTDVITLTCSDVVCICETRTIVVPKSCVPTTTPTTVPANPTTVPVNPTKPQQSQPFKGTTTVPQISKPPKVTTSPQVSKPPPVTTNPPAVPTTFFEWITITVIDTVTVTLTCTDDVCACSKTTITVPRAEVPTSPPEITPPPVITQPVEWVTVTVIDTVTVTLSCTDVVCACSTTTITVPESCVPTPPKSPEQPKQPEVQWVTITVWNYETVTLTCTNEVCARSTTTITVPKAEVPAPTTTPVVPPAVTTTTTSICPNNAYCKTYTYTCVDYVCNLLTKTITVTDNNGNGNDNNVTPPPTHPPNNNSTITSTITSTWTTSIYWCRNTKSEDCGFETVTCIEGGECTNDFITTTITYNPTPSVTGPGNYVTTTVIGTETVTLTCTNTVCSCQTKTVTVTPSPSVSISCLRSTCHTKTYTCIFDMCYAPPPMPVPVSKTTITTVFCQHYICTTYTFTCSDGSCVGNGGQPSTTEPTVPYSTQPNHNPSDKVTSPPSSSGVVNTTPLSSELGSSTMPSPSSGASSLISVPSSSVPVESSSIIASSSVPVESSSVIASSSSVPVESSSVIASSSVSVESSSVDVSSSVPSESSTGPAPSNAPAGALLRRRYI</sequence>
<dbReference type="EMBL" id="BSXU01004076">
    <property type="protein sequence ID" value="GMG40685.1"/>
    <property type="molecule type" value="Genomic_DNA"/>
</dbReference>
<dbReference type="Proteomes" id="UP001165063">
    <property type="component" value="Unassembled WGS sequence"/>
</dbReference>
<name>A0A9W6Z184_AMBMO</name>
<feature type="region of interest" description="Disordered" evidence="1">
    <location>
        <begin position="106"/>
        <end position="158"/>
    </location>
</feature>
<evidence type="ECO:0000256" key="2">
    <source>
        <dbReference type="SAM" id="SignalP"/>
    </source>
</evidence>
<feature type="compositionally biased region" description="Low complexity" evidence="1">
    <location>
        <begin position="358"/>
        <end position="368"/>
    </location>
</feature>
<feature type="signal peptide" evidence="2">
    <location>
        <begin position="1"/>
        <end position="18"/>
    </location>
</feature>
<dbReference type="AlphaFoldDB" id="A0A9W6Z184"/>
<keyword evidence="2" id="KW-0732">Signal</keyword>